<organism evidence="3 4">
    <name type="scientific">Chytriomyces confervae</name>
    <dbReference type="NCBI Taxonomy" id="246404"/>
    <lineage>
        <taxon>Eukaryota</taxon>
        <taxon>Fungi</taxon>
        <taxon>Fungi incertae sedis</taxon>
        <taxon>Chytridiomycota</taxon>
        <taxon>Chytridiomycota incertae sedis</taxon>
        <taxon>Chytridiomycetes</taxon>
        <taxon>Chytridiales</taxon>
        <taxon>Chytriomycetaceae</taxon>
        <taxon>Chytriomyces</taxon>
    </lineage>
</organism>
<evidence type="ECO:0000313" key="3">
    <source>
        <dbReference type="EMBL" id="TPX69851.1"/>
    </source>
</evidence>
<dbReference type="OrthoDB" id="2152033at2759"/>
<reference evidence="3 4" key="1">
    <citation type="journal article" date="2019" name="Sci. Rep.">
        <title>Comparative genomics of chytrid fungi reveal insights into the obligate biotrophic and pathogenic lifestyle of Synchytrium endobioticum.</title>
        <authorList>
            <person name="van de Vossenberg B.T.L.H."/>
            <person name="Warris S."/>
            <person name="Nguyen H.D.T."/>
            <person name="van Gent-Pelzer M.P.E."/>
            <person name="Joly D.L."/>
            <person name="van de Geest H.C."/>
            <person name="Bonants P.J.M."/>
            <person name="Smith D.S."/>
            <person name="Levesque C.A."/>
            <person name="van der Lee T.A.J."/>
        </authorList>
    </citation>
    <scope>NUCLEOTIDE SEQUENCE [LARGE SCALE GENOMIC DNA]</scope>
    <source>
        <strain evidence="3 4">CBS 675.73</strain>
    </source>
</reference>
<evidence type="ECO:0000256" key="1">
    <source>
        <dbReference type="SAM" id="MobiDB-lite"/>
    </source>
</evidence>
<name>A0A507F0V9_9FUNG</name>
<feature type="compositionally biased region" description="Polar residues" evidence="1">
    <location>
        <begin position="147"/>
        <end position="157"/>
    </location>
</feature>
<keyword evidence="4" id="KW-1185">Reference proteome</keyword>
<comment type="caution">
    <text evidence="3">The sequence shown here is derived from an EMBL/GenBank/DDBJ whole genome shotgun (WGS) entry which is preliminary data.</text>
</comment>
<protein>
    <recommendedName>
        <fullName evidence="5">Extracellular membrane protein CFEM domain-containing protein</fullName>
    </recommendedName>
</protein>
<evidence type="ECO:0000313" key="4">
    <source>
        <dbReference type="Proteomes" id="UP000320333"/>
    </source>
</evidence>
<feature type="compositionally biased region" description="Low complexity" evidence="1">
    <location>
        <begin position="134"/>
        <end position="143"/>
    </location>
</feature>
<gene>
    <name evidence="3" type="ORF">CcCBS67573_g06752</name>
</gene>
<dbReference type="EMBL" id="QEAP01000305">
    <property type="protein sequence ID" value="TPX69851.1"/>
    <property type="molecule type" value="Genomic_DNA"/>
</dbReference>
<accession>A0A507F0V9</accession>
<proteinExistence type="predicted"/>
<dbReference type="AlphaFoldDB" id="A0A507F0V9"/>
<sequence>MKLASLLTLTVAGLVAADFPAPTNIAYVDWLLTGDAALAGASQECKQSLQSYKSVLTCWNNQAEVQVRSCFCATDSDGLTRAVSNFCAGGGLFPWMQATLNLRAQCEAVPPPVVIETVVEPVRPAPEPSPETQPQPTTAQEPPVVSVLSSTQDDPTLSSSASASATAAVATSKKPETSVAGTSSATVKATSAATTSSSAARLSLPAISFIVSVCLSLVL</sequence>
<feature type="signal peptide" evidence="2">
    <location>
        <begin position="1"/>
        <end position="17"/>
    </location>
</feature>
<feature type="region of interest" description="Disordered" evidence="1">
    <location>
        <begin position="123"/>
        <end position="162"/>
    </location>
</feature>
<keyword evidence="2" id="KW-0732">Signal</keyword>
<evidence type="ECO:0000256" key="2">
    <source>
        <dbReference type="SAM" id="SignalP"/>
    </source>
</evidence>
<feature type="compositionally biased region" description="Pro residues" evidence="1">
    <location>
        <begin position="123"/>
        <end position="133"/>
    </location>
</feature>
<feature type="chain" id="PRO_5021316513" description="Extracellular membrane protein CFEM domain-containing protein" evidence="2">
    <location>
        <begin position="18"/>
        <end position="219"/>
    </location>
</feature>
<dbReference type="Proteomes" id="UP000320333">
    <property type="component" value="Unassembled WGS sequence"/>
</dbReference>
<evidence type="ECO:0008006" key="5">
    <source>
        <dbReference type="Google" id="ProtNLM"/>
    </source>
</evidence>